<feature type="compositionally biased region" description="Low complexity" evidence="1">
    <location>
        <begin position="133"/>
        <end position="150"/>
    </location>
</feature>
<feature type="region of interest" description="Disordered" evidence="1">
    <location>
        <begin position="1"/>
        <end position="195"/>
    </location>
</feature>
<feature type="compositionally biased region" description="Basic residues" evidence="1">
    <location>
        <begin position="39"/>
        <end position="60"/>
    </location>
</feature>
<reference evidence="2" key="1">
    <citation type="submission" date="2020-02" db="EMBL/GenBank/DDBJ databases">
        <authorList>
            <person name="Meier V. D."/>
        </authorList>
    </citation>
    <scope>NUCLEOTIDE SEQUENCE</scope>
    <source>
        <strain evidence="2">AVDCRST_MAG55</strain>
    </source>
</reference>
<name>A0A6J4Q3K2_9ACTN</name>
<dbReference type="AlphaFoldDB" id="A0A6J4Q3K2"/>
<sequence length="195" mass="21634">DGLPARPEVQDSDHRHPGAGDRRGRGAGRLRPQKEIQVKGRHRRLRRRGPEKAPLPHKGRQGAGLRRELLRGPPGRHAARRRPPGGDALALEEHLRPHERGGKRHRVHPRGEPLGKGPRRAHGGYPVRRRPGRPLLQPGLHRGPAWGARAARGEAEVRLREQFPAREAQRPLRSGGGPDARGRHHDGAARTGPRL</sequence>
<gene>
    <name evidence="2" type="ORF">AVDCRST_MAG55-2740</name>
</gene>
<feature type="non-terminal residue" evidence="2">
    <location>
        <position position="195"/>
    </location>
</feature>
<feature type="non-terminal residue" evidence="2">
    <location>
        <position position="1"/>
    </location>
</feature>
<evidence type="ECO:0000256" key="1">
    <source>
        <dbReference type="SAM" id="MobiDB-lite"/>
    </source>
</evidence>
<protein>
    <submittedName>
        <fullName evidence="2">Uncharacterized protein</fullName>
    </submittedName>
</protein>
<feature type="compositionally biased region" description="Basic and acidic residues" evidence="1">
    <location>
        <begin position="151"/>
        <end position="170"/>
    </location>
</feature>
<evidence type="ECO:0000313" key="2">
    <source>
        <dbReference type="EMBL" id="CAA9432204.1"/>
    </source>
</evidence>
<feature type="compositionally biased region" description="Basic and acidic residues" evidence="1">
    <location>
        <begin position="91"/>
        <end position="100"/>
    </location>
</feature>
<feature type="compositionally biased region" description="Basic and acidic residues" evidence="1">
    <location>
        <begin position="8"/>
        <end position="24"/>
    </location>
</feature>
<dbReference type="EMBL" id="CADCUZ010000135">
    <property type="protein sequence ID" value="CAA9432204.1"/>
    <property type="molecule type" value="Genomic_DNA"/>
</dbReference>
<feature type="compositionally biased region" description="Basic residues" evidence="1">
    <location>
        <begin position="117"/>
        <end position="132"/>
    </location>
</feature>
<organism evidence="2">
    <name type="scientific">uncultured Rubrobacteraceae bacterium</name>
    <dbReference type="NCBI Taxonomy" id="349277"/>
    <lineage>
        <taxon>Bacteria</taxon>
        <taxon>Bacillati</taxon>
        <taxon>Actinomycetota</taxon>
        <taxon>Rubrobacteria</taxon>
        <taxon>Rubrobacterales</taxon>
        <taxon>Rubrobacteraceae</taxon>
        <taxon>environmental samples</taxon>
    </lineage>
</organism>
<accession>A0A6J4Q3K2</accession>
<proteinExistence type="predicted"/>